<dbReference type="Proteomes" id="UP000027946">
    <property type="component" value="Unassembled WGS sequence"/>
</dbReference>
<comment type="caution">
    <text evidence="1">The sequence shown here is derived from an EMBL/GenBank/DDBJ whole genome shotgun (WGS) entry which is preliminary data.</text>
</comment>
<organism evidence="1 2">
    <name type="scientific">Peptoclostridium litorale DSM 5388</name>
    <dbReference type="NCBI Taxonomy" id="1121324"/>
    <lineage>
        <taxon>Bacteria</taxon>
        <taxon>Bacillati</taxon>
        <taxon>Bacillota</taxon>
        <taxon>Clostridia</taxon>
        <taxon>Peptostreptococcales</taxon>
        <taxon>Peptoclostridiaceae</taxon>
        <taxon>Peptoclostridium</taxon>
    </lineage>
</organism>
<sequence>MLKLGNNILRHAKNTGKDVVIDYKVVKAGG</sequence>
<evidence type="ECO:0000313" key="2">
    <source>
        <dbReference type="Proteomes" id="UP000027946"/>
    </source>
</evidence>
<dbReference type="EMBL" id="JJMM01000017">
    <property type="protein sequence ID" value="KDR94483.1"/>
    <property type="molecule type" value="Genomic_DNA"/>
</dbReference>
<keyword evidence="2" id="KW-1185">Reference proteome</keyword>
<name>A0A069RCJ0_PEPLI</name>
<accession>A0A069RCJ0</accession>
<reference evidence="1 2" key="1">
    <citation type="submission" date="2014-03" db="EMBL/GenBank/DDBJ databases">
        <title>Genome sequence of Clostridium litorale W6, DSM 5388.</title>
        <authorList>
            <person name="Poehlein A."/>
            <person name="Jagirdar A."/>
            <person name="Khonsari B."/>
            <person name="Chibani C.M."/>
            <person name="Gutierrez Gutierrez D.A."/>
            <person name="Davydova E."/>
            <person name="Alghaithi H.S."/>
            <person name="Nair K.P."/>
            <person name="Dhamotharan K."/>
            <person name="Chandran L."/>
            <person name="G W."/>
            <person name="Daniel R."/>
        </authorList>
    </citation>
    <scope>NUCLEOTIDE SEQUENCE [LARGE SCALE GENOMIC DNA]</scope>
    <source>
        <strain evidence="1 2">W6</strain>
    </source>
</reference>
<proteinExistence type="predicted"/>
<evidence type="ECO:0000313" key="1">
    <source>
        <dbReference type="EMBL" id="KDR94483.1"/>
    </source>
</evidence>
<protein>
    <submittedName>
        <fullName evidence="1">Uncharacterized protein</fullName>
    </submittedName>
</protein>
<gene>
    <name evidence="1" type="ORF">CLIT_17c00100</name>
</gene>
<dbReference type="AlphaFoldDB" id="A0A069RCJ0"/>